<reference evidence="2" key="1">
    <citation type="submission" date="2023-10" db="EMBL/GenBank/DDBJ databases">
        <title>Genome assembly of Pristionchus species.</title>
        <authorList>
            <person name="Yoshida K."/>
            <person name="Sommer R.J."/>
        </authorList>
    </citation>
    <scope>NUCLEOTIDE SEQUENCE</scope>
    <source>
        <strain evidence="2">RS0144</strain>
    </source>
</reference>
<feature type="region of interest" description="Disordered" evidence="1">
    <location>
        <begin position="28"/>
        <end position="94"/>
    </location>
</feature>
<proteinExistence type="predicted"/>
<gene>
    <name evidence="2" type="ORF">PENTCL1PPCAC_18693</name>
</gene>
<dbReference type="AlphaFoldDB" id="A0AAV5TQG2"/>
<sequence length="137" mass="15157">MSSGGPRRGLVGPAIAWSIGVQAGWRRRCAGSGRRAEECRPRRKRRHRSASCAEGLHSHARRSRSRRARSAPDGWGSTPTNHKRPVPSERPGRARERAVAYCGCGDDVSYPGIIDKSIGLRNYTTAIAIAIKKWRQE</sequence>
<feature type="non-terminal residue" evidence="2">
    <location>
        <position position="137"/>
    </location>
</feature>
<comment type="caution">
    <text evidence="2">The sequence shown here is derived from an EMBL/GenBank/DDBJ whole genome shotgun (WGS) entry which is preliminary data.</text>
</comment>
<organism evidence="2 3">
    <name type="scientific">Pristionchus entomophagus</name>
    <dbReference type="NCBI Taxonomy" id="358040"/>
    <lineage>
        <taxon>Eukaryota</taxon>
        <taxon>Metazoa</taxon>
        <taxon>Ecdysozoa</taxon>
        <taxon>Nematoda</taxon>
        <taxon>Chromadorea</taxon>
        <taxon>Rhabditida</taxon>
        <taxon>Rhabditina</taxon>
        <taxon>Diplogasteromorpha</taxon>
        <taxon>Diplogasteroidea</taxon>
        <taxon>Neodiplogasteridae</taxon>
        <taxon>Pristionchus</taxon>
    </lineage>
</organism>
<evidence type="ECO:0000313" key="3">
    <source>
        <dbReference type="Proteomes" id="UP001432027"/>
    </source>
</evidence>
<dbReference type="EMBL" id="BTSX01000004">
    <property type="protein sequence ID" value="GMS96518.1"/>
    <property type="molecule type" value="Genomic_DNA"/>
</dbReference>
<accession>A0AAV5TQG2</accession>
<dbReference type="Proteomes" id="UP001432027">
    <property type="component" value="Unassembled WGS sequence"/>
</dbReference>
<evidence type="ECO:0008006" key="4">
    <source>
        <dbReference type="Google" id="ProtNLM"/>
    </source>
</evidence>
<name>A0AAV5TQG2_9BILA</name>
<evidence type="ECO:0000313" key="2">
    <source>
        <dbReference type="EMBL" id="GMS96518.1"/>
    </source>
</evidence>
<protein>
    <recommendedName>
        <fullName evidence="4">Ribosomal protein</fullName>
    </recommendedName>
</protein>
<keyword evidence="3" id="KW-1185">Reference proteome</keyword>
<evidence type="ECO:0000256" key="1">
    <source>
        <dbReference type="SAM" id="MobiDB-lite"/>
    </source>
</evidence>
<feature type="compositionally biased region" description="Basic residues" evidence="1">
    <location>
        <begin position="58"/>
        <end position="69"/>
    </location>
</feature>